<gene>
    <name evidence="10" type="ORF">TheveDRAFT_0097</name>
</gene>
<evidence type="ECO:0000259" key="8">
    <source>
        <dbReference type="Pfam" id="PF01432"/>
    </source>
</evidence>
<dbReference type="InterPro" id="IPR042088">
    <property type="entry name" value="OligoPept_F_C"/>
</dbReference>
<dbReference type="AlphaFoldDB" id="H0UN06"/>
<dbReference type="OrthoDB" id="9766487at2"/>
<dbReference type="InterPro" id="IPR045090">
    <property type="entry name" value="Pept_M3A_M3B"/>
</dbReference>
<evidence type="ECO:0000256" key="3">
    <source>
        <dbReference type="ARBA" id="ARBA00022801"/>
    </source>
</evidence>
<comment type="function">
    <text evidence="6">Has oligopeptidase activity and degrades a variety of small bioactive peptides.</text>
</comment>
<dbReference type="Gene3D" id="1.20.140.70">
    <property type="entry name" value="Oligopeptidase f, N-terminal domain"/>
    <property type="match status" value="1"/>
</dbReference>
<dbReference type="GO" id="GO:0004222">
    <property type="term" value="F:metalloendopeptidase activity"/>
    <property type="evidence" value="ECO:0007669"/>
    <property type="project" value="UniProtKB-UniRule"/>
</dbReference>
<dbReference type="PANTHER" id="PTHR11804">
    <property type="entry name" value="PROTEASE M3 THIMET OLIGOPEPTIDASE-RELATED"/>
    <property type="match status" value="1"/>
</dbReference>
<proteinExistence type="inferred from homology"/>
<feature type="chain" id="PRO_5003540915" description="Oligopeptidase F" evidence="7">
    <location>
        <begin position="23"/>
        <end position="619"/>
    </location>
</feature>
<evidence type="ECO:0000256" key="5">
    <source>
        <dbReference type="ARBA" id="ARBA00023049"/>
    </source>
</evidence>
<evidence type="ECO:0000256" key="4">
    <source>
        <dbReference type="ARBA" id="ARBA00022833"/>
    </source>
</evidence>
<dbReference type="GO" id="GO:0046872">
    <property type="term" value="F:metal ion binding"/>
    <property type="evidence" value="ECO:0007669"/>
    <property type="project" value="UniProtKB-UniRule"/>
</dbReference>
<keyword evidence="7" id="KW-0732">Signal</keyword>
<dbReference type="eggNOG" id="COG1164">
    <property type="taxonomic scope" value="Bacteria"/>
</dbReference>
<keyword evidence="1 6" id="KW-0645">Protease</keyword>
<evidence type="ECO:0000256" key="2">
    <source>
        <dbReference type="ARBA" id="ARBA00022723"/>
    </source>
</evidence>
<dbReference type="Gene3D" id="1.10.287.830">
    <property type="entry name" value="putative peptidase helix hairpin domain like"/>
    <property type="match status" value="1"/>
</dbReference>
<dbReference type="Gene3D" id="1.10.1370.20">
    <property type="entry name" value="Oligoendopeptidase f, C-terminal domain"/>
    <property type="match status" value="1"/>
</dbReference>
<dbReference type="CDD" id="cd09608">
    <property type="entry name" value="M3B_PepF"/>
    <property type="match status" value="1"/>
</dbReference>
<dbReference type="GO" id="GO:0006518">
    <property type="term" value="P:peptide metabolic process"/>
    <property type="evidence" value="ECO:0007669"/>
    <property type="project" value="TreeGrafter"/>
</dbReference>
<dbReference type="EC" id="3.4.24.-" evidence="6"/>
<evidence type="ECO:0000313" key="11">
    <source>
        <dbReference type="Proteomes" id="UP000005730"/>
    </source>
</evidence>
<keyword evidence="11" id="KW-1185">Reference proteome</keyword>
<accession>H0UN06</accession>
<dbReference type="PANTHER" id="PTHR11804:SF84">
    <property type="entry name" value="SACCHAROLYSIN"/>
    <property type="match status" value="1"/>
</dbReference>
<dbReference type="InterPro" id="IPR001567">
    <property type="entry name" value="Pept_M3A_M3B_dom"/>
</dbReference>
<keyword evidence="5 6" id="KW-0482">Metalloprotease</keyword>
<evidence type="ECO:0000256" key="6">
    <source>
        <dbReference type="RuleBase" id="RU368091"/>
    </source>
</evidence>
<evidence type="ECO:0000256" key="1">
    <source>
        <dbReference type="ARBA" id="ARBA00022670"/>
    </source>
</evidence>
<dbReference type="Proteomes" id="UP000005730">
    <property type="component" value="Chromosome"/>
</dbReference>
<feature type="signal peptide" evidence="7">
    <location>
        <begin position="1"/>
        <end position="22"/>
    </location>
</feature>
<name>H0UN06_9BACT</name>
<dbReference type="NCBIfam" id="TIGR00181">
    <property type="entry name" value="pepF"/>
    <property type="match status" value="1"/>
</dbReference>
<dbReference type="Pfam" id="PF01432">
    <property type="entry name" value="Peptidase_M3"/>
    <property type="match status" value="1"/>
</dbReference>
<dbReference type="RefSeq" id="WP_006582777.1">
    <property type="nucleotide sequence ID" value="NZ_CM001377.1"/>
</dbReference>
<comment type="similarity">
    <text evidence="6">Belongs to the peptidase M3B family.</text>
</comment>
<keyword evidence="4 6" id="KW-0862">Zinc</keyword>
<reference evidence="10 11" key="1">
    <citation type="submission" date="2011-10" db="EMBL/GenBank/DDBJ databases">
        <title>The Noncontiguous Finished genome of Thermanaerovibrio velox DSM 12556.</title>
        <authorList>
            <consortium name="US DOE Joint Genome Institute (JGI-PGF)"/>
            <person name="Lucas S."/>
            <person name="Copeland A."/>
            <person name="Lapidus A."/>
            <person name="Glavina del Rio T."/>
            <person name="Dalin E."/>
            <person name="Tice H."/>
            <person name="Bruce D."/>
            <person name="Goodwin L."/>
            <person name="Pitluck S."/>
            <person name="Peters L."/>
            <person name="Mikhailova N."/>
            <person name="Teshima H."/>
            <person name="Kyrpides N."/>
            <person name="Mavromatis K."/>
            <person name="Ivanova N."/>
            <person name="Markowitz V."/>
            <person name="Cheng J.-F."/>
            <person name="Hugenholtz P."/>
            <person name="Woyke T."/>
            <person name="Wu D."/>
            <person name="Spring S."/>
            <person name="Brambilla E.-M."/>
            <person name="Klenk H.-P."/>
            <person name="Eisen J.A."/>
        </authorList>
    </citation>
    <scope>NUCLEOTIDE SEQUENCE [LARGE SCALE GENOMIC DNA]</scope>
    <source>
        <strain evidence="10 11">DSM 12556</strain>
    </source>
</reference>
<evidence type="ECO:0000259" key="9">
    <source>
        <dbReference type="Pfam" id="PF08439"/>
    </source>
</evidence>
<evidence type="ECO:0000256" key="7">
    <source>
        <dbReference type="SAM" id="SignalP"/>
    </source>
</evidence>
<feature type="domain" description="Oligopeptidase F N-terminal" evidence="9">
    <location>
        <begin position="135"/>
        <end position="203"/>
    </location>
</feature>
<comment type="cofactor">
    <cofactor evidence="6">
        <name>Zn(2+)</name>
        <dbReference type="ChEBI" id="CHEBI:29105"/>
    </cofactor>
    <text evidence="6">Binds 1 zinc ion.</text>
</comment>
<feature type="domain" description="Peptidase M3A/M3B catalytic" evidence="8">
    <location>
        <begin position="226"/>
        <end position="604"/>
    </location>
</feature>
<organism evidence="10 11">
    <name type="scientific">Thermanaerovibrio velox DSM 12556</name>
    <dbReference type="NCBI Taxonomy" id="926567"/>
    <lineage>
        <taxon>Bacteria</taxon>
        <taxon>Thermotogati</taxon>
        <taxon>Synergistota</taxon>
        <taxon>Synergistia</taxon>
        <taxon>Synergistales</taxon>
        <taxon>Synergistaceae</taxon>
        <taxon>Thermanaerovibrio</taxon>
    </lineage>
</organism>
<keyword evidence="2 6" id="KW-0479">Metal-binding</keyword>
<keyword evidence="3 6" id="KW-0378">Hydrolase</keyword>
<dbReference type="InterPro" id="IPR004438">
    <property type="entry name" value="Peptidase_M3B"/>
</dbReference>
<protein>
    <recommendedName>
        <fullName evidence="6">Oligopeptidase F</fullName>
        <ecNumber evidence="6">3.4.24.-</ecNumber>
    </recommendedName>
</protein>
<dbReference type="Pfam" id="PF08439">
    <property type="entry name" value="Peptidase_M3_N"/>
    <property type="match status" value="1"/>
</dbReference>
<dbReference type="GO" id="GO:0006508">
    <property type="term" value="P:proteolysis"/>
    <property type="evidence" value="ECO:0007669"/>
    <property type="project" value="UniProtKB-KW"/>
</dbReference>
<evidence type="ECO:0000313" key="10">
    <source>
        <dbReference type="EMBL" id="EHM09285.1"/>
    </source>
</evidence>
<dbReference type="HOGENOM" id="CLU_021290_2_0_0"/>
<sequence length="619" mass="70760">MNPRTVVITAALLATLSSSAGAGSLPDRKDVPVELKWRLEDIYPNERAFEGDLKALKGRMGEVERFKGRLSSSPEVLAECLKLKDQLAITMGKLYAYGVMRSHEDTSDPKRQALADRVSSLSTELETLCSFIVPEITQMDPKRLSEFMEHPSLKDHRFFLSEIARKRAHVLSPREEELLAMAGDALETPDQAFSMLTNADMTFSPITDEKGNLTEMSEERYYRFVRSKDRRVRKEAYDSLYDAYGRFTNTLGATFGGMLKGSLFLAKARKYPSVLAMALDDDAIPEEVYHNLVRTVESRLEPLHRYVKFRAKALKLQRIEPYDLHVPLADEPKTDIPWQEAKALVLEALKPLGDEYVRIAREGMEKGWIDVMENKGKRGGAYSWGSYGTHPYILMNYNGTLNDVFTLAHEMGHSMHTYYSNLNQPYPTSDYSIFVAEVASTFNEMLLLDHLIKNAKDPNEKRYLINYQLDQIRSTLYRQTMFASFEREVHRRHAEGEPVTPKELKELWEKLNGDYHGEAFHVDSKLLMEWARIPHFYSPFYVFQYATGISAAISLSSAVLSGDPSARDRYLEMLKKGGSKHPIELLKEAGVDMSSPKPIEDAIRLFDRRLKELEEMDAR</sequence>
<dbReference type="SUPFAM" id="SSF55486">
    <property type="entry name" value="Metalloproteases ('zincins'), catalytic domain"/>
    <property type="match status" value="1"/>
</dbReference>
<dbReference type="STRING" id="926567.TheveDRAFT_0097"/>
<dbReference type="EMBL" id="CM001377">
    <property type="protein sequence ID" value="EHM09285.1"/>
    <property type="molecule type" value="Genomic_DNA"/>
</dbReference>
<dbReference type="InterPro" id="IPR013647">
    <property type="entry name" value="OligopepF_N_dom"/>
</dbReference>